<feature type="modified residue" description="4-aspartylphosphate" evidence="9">
    <location>
        <position position="983"/>
    </location>
</feature>
<feature type="coiled-coil region" evidence="10">
    <location>
        <begin position="235"/>
        <end position="262"/>
    </location>
</feature>
<dbReference type="GO" id="GO:0006355">
    <property type="term" value="P:regulation of DNA-templated transcription"/>
    <property type="evidence" value="ECO:0007669"/>
    <property type="project" value="InterPro"/>
</dbReference>
<evidence type="ECO:0000256" key="5">
    <source>
        <dbReference type="ARBA" id="ARBA00022741"/>
    </source>
</evidence>
<dbReference type="Pfam" id="PF00989">
    <property type="entry name" value="PAS"/>
    <property type="match status" value="1"/>
</dbReference>
<accession>A0A6J4UFQ5</accession>
<evidence type="ECO:0000256" key="9">
    <source>
        <dbReference type="PROSITE-ProRule" id="PRU00169"/>
    </source>
</evidence>
<dbReference type="InterPro" id="IPR003594">
    <property type="entry name" value="HATPase_dom"/>
</dbReference>
<dbReference type="CDD" id="cd00082">
    <property type="entry name" value="HisKA"/>
    <property type="match status" value="1"/>
</dbReference>
<dbReference type="PROSITE" id="PS50109">
    <property type="entry name" value="HIS_KIN"/>
    <property type="match status" value="1"/>
</dbReference>
<dbReference type="InterPro" id="IPR029016">
    <property type="entry name" value="GAF-like_dom_sf"/>
</dbReference>
<dbReference type="EMBL" id="CADCWD010000096">
    <property type="protein sequence ID" value="CAA9549510.1"/>
    <property type="molecule type" value="Genomic_DNA"/>
</dbReference>
<evidence type="ECO:0000259" key="14">
    <source>
        <dbReference type="PROSITE" id="PS50113"/>
    </source>
</evidence>
<reference evidence="15" key="1">
    <citation type="submission" date="2020-02" db="EMBL/GenBank/DDBJ databases">
        <authorList>
            <person name="Meier V. D."/>
        </authorList>
    </citation>
    <scope>NUCLEOTIDE SEQUENCE</scope>
    <source>
        <strain evidence="15">AVDCRST_MAG23</strain>
    </source>
</reference>
<dbReference type="SMART" id="SM00065">
    <property type="entry name" value="GAF"/>
    <property type="match status" value="1"/>
</dbReference>
<dbReference type="SUPFAM" id="SSF55781">
    <property type="entry name" value="GAF domain-like"/>
    <property type="match status" value="1"/>
</dbReference>
<dbReference type="PANTHER" id="PTHR43065">
    <property type="entry name" value="SENSOR HISTIDINE KINASE"/>
    <property type="match status" value="1"/>
</dbReference>
<dbReference type="InterPro" id="IPR036097">
    <property type="entry name" value="HisK_dim/P_sf"/>
</dbReference>
<dbReference type="InterPro" id="IPR036890">
    <property type="entry name" value="HATPase_C_sf"/>
</dbReference>
<dbReference type="PROSITE" id="PS50112">
    <property type="entry name" value="PAS"/>
    <property type="match status" value="3"/>
</dbReference>
<dbReference type="EC" id="2.7.13.3" evidence="2"/>
<evidence type="ECO:0000256" key="4">
    <source>
        <dbReference type="ARBA" id="ARBA00022679"/>
    </source>
</evidence>
<feature type="domain" description="PAS" evidence="13">
    <location>
        <begin position="252"/>
        <end position="298"/>
    </location>
</feature>
<evidence type="ECO:0000259" key="12">
    <source>
        <dbReference type="PROSITE" id="PS50110"/>
    </source>
</evidence>
<evidence type="ECO:0000313" key="15">
    <source>
        <dbReference type="EMBL" id="CAA9549510.1"/>
    </source>
</evidence>
<dbReference type="Pfam" id="PF08447">
    <property type="entry name" value="PAS_3"/>
    <property type="match status" value="2"/>
</dbReference>
<dbReference type="PRINTS" id="PR00344">
    <property type="entry name" value="BCTRLSENSOR"/>
</dbReference>
<gene>
    <name evidence="15" type="ORF">AVDCRST_MAG23-2860</name>
</gene>
<keyword evidence="4" id="KW-0808">Transferase</keyword>
<keyword evidence="10" id="KW-0175">Coiled coil</keyword>
<keyword evidence="3 9" id="KW-0597">Phosphoprotein</keyword>
<dbReference type="GO" id="GO:0000155">
    <property type="term" value="F:phosphorelay sensor kinase activity"/>
    <property type="evidence" value="ECO:0007669"/>
    <property type="project" value="InterPro"/>
</dbReference>
<dbReference type="Pfam" id="PF02518">
    <property type="entry name" value="HATPase_c"/>
    <property type="match status" value="1"/>
</dbReference>
<dbReference type="NCBIfam" id="TIGR00229">
    <property type="entry name" value="sensory_box"/>
    <property type="match status" value="3"/>
</dbReference>
<dbReference type="PROSITE" id="PS50110">
    <property type="entry name" value="RESPONSE_REGULATORY"/>
    <property type="match status" value="1"/>
</dbReference>
<dbReference type="SMART" id="SM00086">
    <property type="entry name" value="PAC"/>
    <property type="match status" value="2"/>
</dbReference>
<dbReference type="Pfam" id="PF01590">
    <property type="entry name" value="GAF"/>
    <property type="match status" value="1"/>
</dbReference>
<evidence type="ECO:0000259" key="11">
    <source>
        <dbReference type="PROSITE" id="PS50109"/>
    </source>
</evidence>
<dbReference type="InterPro" id="IPR001789">
    <property type="entry name" value="Sig_transdc_resp-reg_receiver"/>
</dbReference>
<evidence type="ECO:0000256" key="8">
    <source>
        <dbReference type="ARBA" id="ARBA00023012"/>
    </source>
</evidence>
<sequence length="1048" mass="114183">MPTSNLHLDDSLPVPTAAPNDGAYVLDRMWRILDINEPALHHLGVSRSQATGSTLWSLAPRLIGTDCERYYRSAMDSRTVQEFVGPSAADEGRWLDVRVFPVPEGLAVHLRDITHRVQLEAKLRDREQLLSAIFGQASAGLAQVDLEGRFELVNDAYCAITGYSREQLLILRMQEITHPDDLAGNLEQLKEALAGKNSFTVEKRYVRPDGSIVWVNNSVTVLKKDAGEPIGILAVTTDRTEARRAEEQLRESEARYRQIVQGAEDFAIVTLDSRGLITGWNSGAERITDFPEAEAIGQPGAIIFTAEDRAAGAPEDELRRARADGRAVNERWQVARDGSRFWASGLTMLLDEEAGGFLKIFRDRTSEHQAEARRGGLVELGDALRDLQDPAEVAFAAAKILGRILGVSRVGYAGTDHDAETLHVERDWTAPSVETLAGVISLRNYGSYIDDLKRGEYTIISDVREDPRTTGTAEALEARSARSFVNAPVIERGRLVAMFFVNHAEPRQWSESDLTLIREFADRTRTAVERARGERALRELNETLEAQVAARSAERDRLWNLSQDMLAQADYSGMMSAVSPAWTRILGWSEADLLTRPYATFMHPDDMPPTLEAISRMAETRLPTRFENRISTREGGWKHIEWTVAPEPDGMNFIAVGRDISLAKTREAELEAAQEALRQSQKMEAMGSLTGGVAHDFNNLLTPIIGSLDMLVRKGVGSERERRLIDGALQSAERAKTLVQRLLAFARRQPLQPTAVDAARLVESMAGLIDSTVGPTIDVRVEVGADLPPAKADLNQLEMALLNLAVNARDAMPDGGELVIAAKRDSVRPQHPSGLKPGHYVQLSVRDTGIGMDEATQRRAVEPFFSTKGIGKGTGLGLSMVHGLAAQLGGGLTIASAPGAGTTISLFLPISAGPIGSDEEAPIAPDVPIGRGTALLVDDEELVRMSTADMLNDLGFDVVEAGSAEDAMRLLKAGRKPDLLVTDHLMPGMSGAELAQEARALHPALPILVVSGYADVEGIAPDLPRLTKPFRNADLAASLSALLTQEAH</sequence>
<dbReference type="InterPro" id="IPR003661">
    <property type="entry name" value="HisK_dim/P_dom"/>
</dbReference>
<feature type="domain" description="PAS" evidence="13">
    <location>
        <begin position="570"/>
        <end position="621"/>
    </location>
</feature>
<dbReference type="PROSITE" id="PS50113">
    <property type="entry name" value="PAC"/>
    <property type="match status" value="1"/>
</dbReference>
<organism evidence="15">
    <name type="scientific">uncultured Sphingosinicella sp</name>
    <dbReference type="NCBI Taxonomy" id="478748"/>
    <lineage>
        <taxon>Bacteria</taxon>
        <taxon>Pseudomonadati</taxon>
        <taxon>Pseudomonadota</taxon>
        <taxon>Alphaproteobacteria</taxon>
        <taxon>Sphingomonadales</taxon>
        <taxon>Sphingosinicellaceae</taxon>
        <taxon>Sphingosinicella</taxon>
        <taxon>environmental samples</taxon>
    </lineage>
</organism>
<dbReference type="InterPro" id="IPR035965">
    <property type="entry name" value="PAS-like_dom_sf"/>
</dbReference>
<evidence type="ECO:0000256" key="10">
    <source>
        <dbReference type="SAM" id="Coils"/>
    </source>
</evidence>
<dbReference type="InterPro" id="IPR001610">
    <property type="entry name" value="PAC"/>
</dbReference>
<dbReference type="SUPFAM" id="SSF55785">
    <property type="entry name" value="PYP-like sensor domain (PAS domain)"/>
    <property type="match status" value="4"/>
</dbReference>
<dbReference type="CDD" id="cd00130">
    <property type="entry name" value="PAS"/>
    <property type="match status" value="4"/>
</dbReference>
<dbReference type="InterPro" id="IPR013767">
    <property type="entry name" value="PAS_fold"/>
</dbReference>
<feature type="domain" description="PAC" evidence="14">
    <location>
        <begin position="199"/>
        <end position="251"/>
    </location>
</feature>
<evidence type="ECO:0000256" key="3">
    <source>
        <dbReference type="ARBA" id="ARBA00022553"/>
    </source>
</evidence>
<dbReference type="InterPro" id="IPR013656">
    <property type="entry name" value="PAS_4"/>
</dbReference>
<dbReference type="InterPro" id="IPR004358">
    <property type="entry name" value="Sig_transdc_His_kin-like_C"/>
</dbReference>
<dbReference type="SUPFAM" id="SSF55874">
    <property type="entry name" value="ATPase domain of HSP90 chaperone/DNA topoisomerase II/histidine kinase"/>
    <property type="match status" value="1"/>
</dbReference>
<feature type="domain" description="Response regulatory" evidence="12">
    <location>
        <begin position="933"/>
        <end position="1043"/>
    </location>
</feature>
<feature type="domain" description="PAS" evidence="13">
    <location>
        <begin position="126"/>
        <end position="196"/>
    </location>
</feature>
<proteinExistence type="predicted"/>
<keyword evidence="8" id="KW-0902">Two-component regulatory system</keyword>
<comment type="catalytic activity">
    <reaction evidence="1">
        <text>ATP + protein L-histidine = ADP + protein N-phospho-L-histidine.</text>
        <dbReference type="EC" id="2.7.13.3"/>
    </reaction>
</comment>
<dbReference type="Pfam" id="PF08448">
    <property type="entry name" value="PAS_4"/>
    <property type="match status" value="1"/>
</dbReference>
<dbReference type="SMART" id="SM00388">
    <property type="entry name" value="HisKA"/>
    <property type="match status" value="1"/>
</dbReference>
<dbReference type="AlphaFoldDB" id="A0A6J4UFQ5"/>
<dbReference type="SMART" id="SM00091">
    <property type="entry name" value="PAS"/>
    <property type="match status" value="4"/>
</dbReference>
<dbReference type="Gene3D" id="3.30.565.10">
    <property type="entry name" value="Histidine kinase-like ATPase, C-terminal domain"/>
    <property type="match status" value="1"/>
</dbReference>
<dbReference type="GO" id="GO:0005524">
    <property type="term" value="F:ATP binding"/>
    <property type="evidence" value="ECO:0007669"/>
    <property type="project" value="UniProtKB-KW"/>
</dbReference>
<evidence type="ECO:0000259" key="13">
    <source>
        <dbReference type="PROSITE" id="PS50112"/>
    </source>
</evidence>
<dbReference type="InterPro" id="IPR000014">
    <property type="entry name" value="PAS"/>
</dbReference>
<protein>
    <recommendedName>
        <fullName evidence="2">histidine kinase</fullName>
        <ecNumber evidence="2">2.7.13.3</ecNumber>
    </recommendedName>
</protein>
<dbReference type="Gene3D" id="1.10.287.130">
    <property type="match status" value="1"/>
</dbReference>
<dbReference type="Pfam" id="PF00512">
    <property type="entry name" value="HisKA"/>
    <property type="match status" value="1"/>
</dbReference>
<dbReference type="SUPFAM" id="SSF47384">
    <property type="entry name" value="Homodimeric domain of signal transducing histidine kinase"/>
    <property type="match status" value="1"/>
</dbReference>
<dbReference type="SMART" id="SM00387">
    <property type="entry name" value="HATPase_c"/>
    <property type="match status" value="1"/>
</dbReference>
<feature type="domain" description="Histidine kinase" evidence="11">
    <location>
        <begin position="692"/>
        <end position="912"/>
    </location>
</feature>
<evidence type="ECO:0000256" key="7">
    <source>
        <dbReference type="ARBA" id="ARBA00022840"/>
    </source>
</evidence>
<keyword evidence="6 15" id="KW-0418">Kinase</keyword>
<evidence type="ECO:0000256" key="1">
    <source>
        <dbReference type="ARBA" id="ARBA00000085"/>
    </source>
</evidence>
<dbReference type="Gene3D" id="3.40.50.2300">
    <property type="match status" value="1"/>
</dbReference>
<keyword evidence="7" id="KW-0067">ATP-binding</keyword>
<dbReference type="Pfam" id="PF00072">
    <property type="entry name" value="Response_reg"/>
    <property type="match status" value="1"/>
</dbReference>
<dbReference type="InterPro" id="IPR011006">
    <property type="entry name" value="CheY-like_superfamily"/>
</dbReference>
<dbReference type="Gene3D" id="3.30.450.20">
    <property type="entry name" value="PAS domain"/>
    <property type="match status" value="4"/>
</dbReference>
<evidence type="ECO:0000256" key="2">
    <source>
        <dbReference type="ARBA" id="ARBA00012438"/>
    </source>
</evidence>
<keyword evidence="5" id="KW-0547">Nucleotide-binding</keyword>
<dbReference type="InterPro" id="IPR000700">
    <property type="entry name" value="PAS-assoc_C"/>
</dbReference>
<evidence type="ECO:0000256" key="6">
    <source>
        <dbReference type="ARBA" id="ARBA00022777"/>
    </source>
</evidence>
<dbReference type="SUPFAM" id="SSF52172">
    <property type="entry name" value="CheY-like"/>
    <property type="match status" value="1"/>
</dbReference>
<dbReference type="InterPro" id="IPR005467">
    <property type="entry name" value="His_kinase_dom"/>
</dbReference>
<dbReference type="SMART" id="SM00448">
    <property type="entry name" value="REC"/>
    <property type="match status" value="1"/>
</dbReference>
<name>A0A6J4UFQ5_9SPHN</name>
<dbReference type="InterPro" id="IPR003018">
    <property type="entry name" value="GAF"/>
</dbReference>
<dbReference type="Gene3D" id="3.30.450.40">
    <property type="match status" value="1"/>
</dbReference>
<dbReference type="PANTHER" id="PTHR43065:SF42">
    <property type="entry name" value="TWO-COMPONENT SENSOR PPRA"/>
    <property type="match status" value="1"/>
</dbReference>
<dbReference type="InterPro" id="IPR013655">
    <property type="entry name" value="PAS_fold_3"/>
</dbReference>